<reference evidence="1 2" key="1">
    <citation type="submission" date="2024-11" db="EMBL/GenBank/DDBJ databases">
        <title>Adaptive evolution of stress response genes in parasites aligns with host niche diversity.</title>
        <authorList>
            <person name="Hahn C."/>
            <person name="Resl P."/>
        </authorList>
    </citation>
    <scope>NUCLEOTIDE SEQUENCE [LARGE SCALE GENOMIC DNA]</scope>
    <source>
        <strain evidence="1">EGGRZ-B1_66</strain>
        <tissue evidence="1">Body</tissue>
    </source>
</reference>
<protein>
    <submittedName>
        <fullName evidence="1">Uncharacterized protein</fullName>
    </submittedName>
</protein>
<dbReference type="EMBL" id="JBJKFK010004936">
    <property type="protein sequence ID" value="KAL3308630.1"/>
    <property type="molecule type" value="Genomic_DNA"/>
</dbReference>
<proteinExistence type="predicted"/>
<organism evidence="1 2">
    <name type="scientific">Cichlidogyrus casuarinus</name>
    <dbReference type="NCBI Taxonomy" id="1844966"/>
    <lineage>
        <taxon>Eukaryota</taxon>
        <taxon>Metazoa</taxon>
        <taxon>Spiralia</taxon>
        <taxon>Lophotrochozoa</taxon>
        <taxon>Platyhelminthes</taxon>
        <taxon>Monogenea</taxon>
        <taxon>Monopisthocotylea</taxon>
        <taxon>Dactylogyridea</taxon>
        <taxon>Ancyrocephalidae</taxon>
        <taxon>Cichlidogyrus</taxon>
    </lineage>
</organism>
<dbReference type="AlphaFoldDB" id="A0ABD2PM70"/>
<accession>A0ABD2PM70</accession>
<gene>
    <name evidence="1" type="ORF">Ciccas_012834</name>
</gene>
<dbReference type="Proteomes" id="UP001626550">
    <property type="component" value="Unassembled WGS sequence"/>
</dbReference>
<name>A0ABD2PM70_9PLAT</name>
<keyword evidence="2" id="KW-1185">Reference proteome</keyword>
<evidence type="ECO:0000313" key="2">
    <source>
        <dbReference type="Proteomes" id="UP001626550"/>
    </source>
</evidence>
<comment type="caution">
    <text evidence="1">The sequence shown here is derived from an EMBL/GenBank/DDBJ whole genome shotgun (WGS) entry which is preliminary data.</text>
</comment>
<sequence length="146" mass="16420">MARRDEDQLSKLIKEINDIKSAIKTDVRSKEQLATLSAEQLALMEGIVNKAGEASERTRRKSSLLIMNLPKGITRTQIEAGFLLLKFPAVSGVSRVGRAQKGRLQPMRIFFTEEITADLFRSAEGKIFLVGTHYPLVRDKTALFRM</sequence>
<evidence type="ECO:0000313" key="1">
    <source>
        <dbReference type="EMBL" id="KAL3308630.1"/>
    </source>
</evidence>
<feature type="non-terminal residue" evidence="1">
    <location>
        <position position="146"/>
    </location>
</feature>